<keyword evidence="3" id="KW-1185">Reference proteome</keyword>
<organism evidence="2 3">
    <name type="scientific">Filobasidium floriforme</name>
    <dbReference type="NCBI Taxonomy" id="5210"/>
    <lineage>
        <taxon>Eukaryota</taxon>
        <taxon>Fungi</taxon>
        <taxon>Dikarya</taxon>
        <taxon>Basidiomycota</taxon>
        <taxon>Agaricomycotina</taxon>
        <taxon>Tremellomycetes</taxon>
        <taxon>Filobasidiales</taxon>
        <taxon>Filobasidiaceae</taxon>
        <taxon>Filobasidium</taxon>
    </lineage>
</organism>
<reference evidence="2" key="1">
    <citation type="submission" date="2020-04" db="EMBL/GenBank/DDBJ databases">
        <title>Analysis of mating type loci in Filobasidium floriforme.</title>
        <authorList>
            <person name="Nowrousian M."/>
        </authorList>
    </citation>
    <scope>NUCLEOTIDE SEQUENCE</scope>
    <source>
        <strain evidence="2">CBS 6242</strain>
    </source>
</reference>
<feature type="region of interest" description="Disordered" evidence="1">
    <location>
        <begin position="35"/>
        <end position="85"/>
    </location>
</feature>
<evidence type="ECO:0000313" key="2">
    <source>
        <dbReference type="EMBL" id="KAG7529529.1"/>
    </source>
</evidence>
<evidence type="ECO:0000256" key="1">
    <source>
        <dbReference type="SAM" id="MobiDB-lite"/>
    </source>
</evidence>
<dbReference type="Proteomes" id="UP000812966">
    <property type="component" value="Unassembled WGS sequence"/>
</dbReference>
<accession>A0A8K0NR87</accession>
<comment type="caution">
    <text evidence="2">The sequence shown here is derived from an EMBL/GenBank/DDBJ whole genome shotgun (WGS) entry which is preliminary data.</text>
</comment>
<dbReference type="AlphaFoldDB" id="A0A8K0NR87"/>
<dbReference type="EMBL" id="JABELV010000146">
    <property type="protein sequence ID" value="KAG7529529.1"/>
    <property type="molecule type" value="Genomic_DNA"/>
</dbReference>
<name>A0A8K0NR87_9TREE</name>
<evidence type="ECO:0000313" key="3">
    <source>
        <dbReference type="Proteomes" id="UP000812966"/>
    </source>
</evidence>
<gene>
    <name evidence="2" type="ORF">FFLO_05597</name>
</gene>
<protein>
    <submittedName>
        <fullName evidence="2">Uncharacterized protein</fullName>
    </submittedName>
</protein>
<sequence>MHHYLSGLVRRFWRRAPSRSLVVDNDKDEHTLETTSHIAADDGPAHAPIAFDTPTYKPPSSIPSSLNSPAGKSSISQGSDQGSPATHTALVRMAEDPADLFWTNDLIMSEVYAHIEYKRDLLSCLLASKDNFGRVAKHLYRDLSKASIHRMIDLGCPYERLEPVFRAVKAIEIEDYDIPSITDGSILDQFPNVGYISIRHDNYYMDATAITVTRYIVSGVKIWIEREFRPDWDDLSWFGLDLKGASSSALVEITITPGNCTCDATDLVAELVNHAQTVFDGKTNGDQRFGSLEVLGLPRSVPITDSDLRLLTSLCPELLELSVALVDNGPVHRGSAVLSHLSEKLEDVSIINADLGWLPSLKSCKKIYLECNTAPSAEWMLEEALDVIAGVNPTAQQHPIDITLMLELPERNIPSPFAVAKLVDSMTAESVVFCKMEYPRYCRYYRNAVCTIFSHIRREAELKQRRATKKTKGYRLMKPAPSDGYVIRRR</sequence>
<feature type="compositionally biased region" description="Polar residues" evidence="1">
    <location>
        <begin position="70"/>
        <end position="85"/>
    </location>
</feature>
<proteinExistence type="predicted"/>